<dbReference type="InterPro" id="IPR057727">
    <property type="entry name" value="WCX_dom"/>
</dbReference>
<dbReference type="InterPro" id="IPR026881">
    <property type="entry name" value="WYL_dom"/>
</dbReference>
<evidence type="ECO:0000259" key="2">
    <source>
        <dbReference type="Pfam" id="PF25583"/>
    </source>
</evidence>
<dbReference type="SUPFAM" id="SSF46785">
    <property type="entry name" value="Winged helix' DNA-binding domain"/>
    <property type="match status" value="1"/>
</dbReference>
<dbReference type="InterPro" id="IPR051534">
    <property type="entry name" value="CBASS_pafABC_assoc_protein"/>
</dbReference>
<dbReference type="Proteomes" id="UP000281915">
    <property type="component" value="Unassembled WGS sequence"/>
</dbReference>
<accession>A0A3M8D364</accession>
<dbReference type="RefSeq" id="WP_122912722.1">
    <property type="nucleotide sequence ID" value="NZ_RHHT01000011.1"/>
</dbReference>
<dbReference type="PROSITE" id="PS52050">
    <property type="entry name" value="WYL"/>
    <property type="match status" value="1"/>
</dbReference>
<feature type="domain" description="WCX" evidence="2">
    <location>
        <begin position="349"/>
        <end position="431"/>
    </location>
</feature>
<reference evidence="3 4" key="1">
    <citation type="submission" date="2018-10" db="EMBL/GenBank/DDBJ databases">
        <title>Phylogenomics of Brevibacillus.</title>
        <authorList>
            <person name="Dunlap C."/>
        </authorList>
    </citation>
    <scope>NUCLEOTIDE SEQUENCE [LARGE SCALE GENOMIC DNA]</scope>
    <source>
        <strain evidence="3 4">JCM 15085</strain>
    </source>
</reference>
<dbReference type="PANTHER" id="PTHR34580">
    <property type="match status" value="1"/>
</dbReference>
<dbReference type="PANTHER" id="PTHR34580:SF1">
    <property type="entry name" value="PROTEIN PAFC"/>
    <property type="match status" value="1"/>
</dbReference>
<dbReference type="Pfam" id="PF25583">
    <property type="entry name" value="WCX"/>
    <property type="match status" value="1"/>
</dbReference>
<dbReference type="InterPro" id="IPR036390">
    <property type="entry name" value="WH_DNA-bd_sf"/>
</dbReference>
<gene>
    <name evidence="3" type="ORF">EDM58_07160</name>
</gene>
<evidence type="ECO:0000313" key="3">
    <source>
        <dbReference type="EMBL" id="RNB81897.1"/>
    </source>
</evidence>
<comment type="caution">
    <text evidence="3">The sequence shown here is derived from an EMBL/GenBank/DDBJ whole genome shotgun (WGS) entry which is preliminary data.</text>
</comment>
<dbReference type="Pfam" id="PF13280">
    <property type="entry name" value="WYL"/>
    <property type="match status" value="1"/>
</dbReference>
<feature type="domain" description="WYL" evidence="1">
    <location>
        <begin position="233"/>
        <end position="317"/>
    </location>
</feature>
<name>A0A3M8D364_9BACL</name>
<dbReference type="EMBL" id="RHHT01000011">
    <property type="protein sequence ID" value="RNB81897.1"/>
    <property type="molecule type" value="Genomic_DNA"/>
</dbReference>
<evidence type="ECO:0000313" key="4">
    <source>
        <dbReference type="Proteomes" id="UP000281915"/>
    </source>
</evidence>
<evidence type="ECO:0000259" key="1">
    <source>
        <dbReference type="Pfam" id="PF13280"/>
    </source>
</evidence>
<sequence>MAKESFDKEIQFLRMLLLTSGAFSRKQFAERLGISVHTFDKTARRLKDILLSIKKEQAQQDSLELNQFTRFNYYETSEPLLLFLFRAKSLKESESYRLSVLLSAMQEQALSATELLEVCNRLFPSEIVLPDEKTIRSDLKYLEEVGVITREPGGRPIRYRLHNEIITQLTDEELLDLYDYVDVMANTQVPSVQGYMLRDNLKKMVKQLHPAPVFTERFLYKYHFHSRILDEAHLYTLFQAIHQKRKISFDYFTPRSGTKYAAQNTNPLFEKKSTGRKEHVLPLKVIYDHQYGRWYLLAHKHGKGMVKYRLEGITQITEEDVVSVDVFMQQQEQLAESIRYSWLIDTGRPLKVKVRFFNPDGYQPNFVKERVSLQGQWGVITEESDDSFIYEIMVNGITEIKPWLRSFGSSCEVLEPAFLRRDMIKEWKEILSYYESVRENL</sequence>
<dbReference type="Gene3D" id="1.10.10.10">
    <property type="entry name" value="Winged helix-like DNA-binding domain superfamily/Winged helix DNA-binding domain"/>
    <property type="match status" value="1"/>
</dbReference>
<protein>
    <submittedName>
        <fullName evidence="3">WYL domain-containing protein</fullName>
    </submittedName>
</protein>
<proteinExistence type="predicted"/>
<organism evidence="3 4">
    <name type="scientific">Brevibacillus panacihumi</name>
    <dbReference type="NCBI Taxonomy" id="497735"/>
    <lineage>
        <taxon>Bacteria</taxon>
        <taxon>Bacillati</taxon>
        <taxon>Bacillota</taxon>
        <taxon>Bacilli</taxon>
        <taxon>Bacillales</taxon>
        <taxon>Paenibacillaceae</taxon>
        <taxon>Brevibacillus</taxon>
    </lineage>
</organism>
<dbReference type="AlphaFoldDB" id="A0A3M8D364"/>
<dbReference type="InterPro" id="IPR036388">
    <property type="entry name" value="WH-like_DNA-bd_sf"/>
</dbReference>